<dbReference type="Proteomes" id="UP000193648">
    <property type="component" value="Unassembled WGS sequence"/>
</dbReference>
<dbReference type="InParanoid" id="A0A1Y2GWQ5"/>
<accession>A0A1Y2GWQ5</accession>
<dbReference type="GO" id="GO:0034088">
    <property type="term" value="P:maintenance of mitotic sister chromatid cohesion"/>
    <property type="evidence" value="ECO:0007669"/>
    <property type="project" value="TreeGrafter"/>
</dbReference>
<organism evidence="3 4">
    <name type="scientific">Lobosporangium transversale</name>
    <dbReference type="NCBI Taxonomy" id="64571"/>
    <lineage>
        <taxon>Eukaryota</taxon>
        <taxon>Fungi</taxon>
        <taxon>Fungi incertae sedis</taxon>
        <taxon>Mucoromycota</taxon>
        <taxon>Mortierellomycotina</taxon>
        <taxon>Mortierellomycetes</taxon>
        <taxon>Mortierellales</taxon>
        <taxon>Mortierellaceae</taxon>
        <taxon>Lobosporangium</taxon>
    </lineage>
</organism>
<dbReference type="RefSeq" id="XP_021883038.1">
    <property type="nucleotide sequence ID" value="XM_022019941.1"/>
</dbReference>
<sequence>MANPSTQPPSNATTTNIIFGRDFVQSSYALLEVPKSLENYIDEHESRLVSFQVRGIEKDTAVLCTPTQTFSLQRAHTSNTLIPIAPVIGRKPESHNDMDLDDPYRTDRPDIEESSYGKHAVLDMMNSVLDLIPIPPRLDRLAELLGECLFEGWAHEHEGRLYTWRELQSTVQASDKEILQWLKDKHAKEINGT</sequence>
<dbReference type="AlphaFoldDB" id="A0A1Y2GWQ5"/>
<dbReference type="InterPro" id="IPR019128">
    <property type="entry name" value="Dcc1"/>
</dbReference>
<dbReference type="GO" id="GO:0000785">
    <property type="term" value="C:chromatin"/>
    <property type="evidence" value="ECO:0007669"/>
    <property type="project" value="TreeGrafter"/>
</dbReference>
<dbReference type="STRING" id="64571.A0A1Y2GWQ5"/>
<keyword evidence="4" id="KW-1185">Reference proteome</keyword>
<dbReference type="Pfam" id="PF09724">
    <property type="entry name" value="Dcc1"/>
    <property type="match status" value="1"/>
</dbReference>
<dbReference type="PANTHER" id="PTHR13395">
    <property type="entry name" value="SISTER CHROMATID COHESION PROTEIN DCC1-RELATED"/>
    <property type="match status" value="1"/>
</dbReference>
<dbReference type="GeneID" id="33561785"/>
<dbReference type="GO" id="GO:0031390">
    <property type="term" value="C:Ctf18 RFC-like complex"/>
    <property type="evidence" value="ECO:0007669"/>
    <property type="project" value="InterPro"/>
</dbReference>
<dbReference type="GO" id="GO:0006260">
    <property type="term" value="P:DNA replication"/>
    <property type="evidence" value="ECO:0007669"/>
    <property type="project" value="UniProtKB-KW"/>
</dbReference>
<evidence type="ECO:0000256" key="1">
    <source>
        <dbReference type="ARBA" id="ARBA00007017"/>
    </source>
</evidence>
<comment type="similarity">
    <text evidence="1">Belongs to the DCC1 family.</text>
</comment>
<evidence type="ECO:0000313" key="4">
    <source>
        <dbReference type="Proteomes" id="UP000193648"/>
    </source>
</evidence>
<proteinExistence type="inferred from homology"/>
<gene>
    <name evidence="3" type="ORF">BCR41DRAFT_20844</name>
</gene>
<comment type="caution">
    <text evidence="3">The sequence shown here is derived from an EMBL/GenBank/DDBJ whole genome shotgun (WGS) entry which is preliminary data.</text>
</comment>
<protein>
    <submittedName>
        <fullName evidence="3">Sister chromatid cohesion protein Dcc1</fullName>
    </submittedName>
</protein>
<name>A0A1Y2GWQ5_9FUNG</name>
<dbReference type="EMBL" id="MCFF01000011">
    <property type="protein sequence ID" value="ORZ21787.1"/>
    <property type="molecule type" value="Genomic_DNA"/>
</dbReference>
<dbReference type="PANTHER" id="PTHR13395:SF6">
    <property type="entry name" value="SISTER CHROMATID COHESION PROTEIN DCC1"/>
    <property type="match status" value="1"/>
</dbReference>
<evidence type="ECO:0000256" key="2">
    <source>
        <dbReference type="ARBA" id="ARBA00022705"/>
    </source>
</evidence>
<evidence type="ECO:0000313" key="3">
    <source>
        <dbReference type="EMBL" id="ORZ21787.1"/>
    </source>
</evidence>
<dbReference type="GO" id="GO:0000775">
    <property type="term" value="C:chromosome, centromeric region"/>
    <property type="evidence" value="ECO:0007669"/>
    <property type="project" value="TreeGrafter"/>
</dbReference>
<dbReference type="OrthoDB" id="276989at2759"/>
<keyword evidence="2" id="KW-0235">DNA replication</keyword>
<reference evidence="3 4" key="1">
    <citation type="submission" date="2016-07" db="EMBL/GenBank/DDBJ databases">
        <title>Pervasive Adenine N6-methylation of Active Genes in Fungi.</title>
        <authorList>
            <consortium name="DOE Joint Genome Institute"/>
            <person name="Mondo S.J."/>
            <person name="Dannebaum R.O."/>
            <person name="Kuo R.C."/>
            <person name="Labutti K."/>
            <person name="Haridas S."/>
            <person name="Kuo A."/>
            <person name="Salamov A."/>
            <person name="Ahrendt S.R."/>
            <person name="Lipzen A."/>
            <person name="Sullivan W."/>
            <person name="Andreopoulos W.B."/>
            <person name="Clum A."/>
            <person name="Lindquist E."/>
            <person name="Daum C."/>
            <person name="Ramamoorthy G.K."/>
            <person name="Gryganskyi A."/>
            <person name="Culley D."/>
            <person name="Magnuson J.K."/>
            <person name="James T.Y."/>
            <person name="O'Malley M.A."/>
            <person name="Stajich J.E."/>
            <person name="Spatafora J.W."/>
            <person name="Visel A."/>
            <person name="Grigoriev I.V."/>
        </authorList>
    </citation>
    <scope>NUCLEOTIDE SEQUENCE [LARGE SCALE GENOMIC DNA]</scope>
    <source>
        <strain evidence="3 4">NRRL 3116</strain>
    </source>
</reference>